<proteinExistence type="predicted"/>
<protein>
    <submittedName>
        <fullName evidence="1">Uncharacterized protein</fullName>
    </submittedName>
</protein>
<comment type="caution">
    <text evidence="1">The sequence shown here is derived from an EMBL/GenBank/DDBJ whole genome shotgun (WGS) entry which is preliminary data.</text>
</comment>
<dbReference type="EMBL" id="CZCS02000010">
    <property type="protein sequence ID" value="VXD13962.1"/>
    <property type="molecule type" value="Genomic_DNA"/>
</dbReference>
<evidence type="ECO:0000313" key="2">
    <source>
        <dbReference type="Proteomes" id="UP000182190"/>
    </source>
</evidence>
<dbReference type="RefSeq" id="WP_083624418.1">
    <property type="nucleotide sequence ID" value="NZ_LR735027.1"/>
</dbReference>
<gene>
    <name evidence="1" type="ORF">PL9631_1070052</name>
</gene>
<keyword evidence="2" id="KW-1185">Reference proteome</keyword>
<name>A0A7Z9BP68_9CYAN</name>
<sequence>MAIVKISKDCLISEDQDSITLNLPDDCLKTDQTINYDKIAQVRGILKAKKKDLIAHTQKLRQEWE</sequence>
<accession>A0A7Z9BP68</accession>
<organism evidence="1 2">
    <name type="scientific">Planktothrix paucivesiculata PCC 9631</name>
    <dbReference type="NCBI Taxonomy" id="671071"/>
    <lineage>
        <taxon>Bacteria</taxon>
        <taxon>Bacillati</taxon>
        <taxon>Cyanobacteriota</taxon>
        <taxon>Cyanophyceae</taxon>
        <taxon>Oscillatoriophycideae</taxon>
        <taxon>Oscillatoriales</taxon>
        <taxon>Microcoleaceae</taxon>
        <taxon>Planktothrix</taxon>
    </lineage>
</organism>
<dbReference type="Proteomes" id="UP000182190">
    <property type="component" value="Unassembled WGS sequence"/>
</dbReference>
<dbReference type="OrthoDB" id="495571at2"/>
<reference evidence="1" key="1">
    <citation type="submission" date="2019-10" db="EMBL/GenBank/DDBJ databases">
        <authorList>
            <consortium name="Genoscope - CEA"/>
            <person name="William W."/>
        </authorList>
    </citation>
    <scope>NUCLEOTIDE SEQUENCE [LARGE SCALE GENOMIC DNA]</scope>
    <source>
        <strain evidence="1">BBR_PRJEB10994</strain>
    </source>
</reference>
<dbReference type="AlphaFoldDB" id="A0A7Z9BP68"/>
<evidence type="ECO:0000313" key="1">
    <source>
        <dbReference type="EMBL" id="VXD13962.1"/>
    </source>
</evidence>